<reference evidence="4 5" key="1">
    <citation type="journal article" date="2024" name="Nat. Commun.">
        <title>Phylogenomics reveals the evolutionary origins of lichenization in chlorophyte algae.</title>
        <authorList>
            <person name="Puginier C."/>
            <person name="Libourel C."/>
            <person name="Otte J."/>
            <person name="Skaloud P."/>
            <person name="Haon M."/>
            <person name="Grisel S."/>
            <person name="Petersen M."/>
            <person name="Berrin J.G."/>
            <person name="Delaux P.M."/>
            <person name="Dal Grande F."/>
            <person name="Keller J."/>
        </authorList>
    </citation>
    <scope>NUCLEOTIDE SEQUENCE [LARGE SCALE GENOMIC DNA]</scope>
    <source>
        <strain evidence="4 5">SAG 2145</strain>
    </source>
</reference>
<dbReference type="PANTHER" id="PTHR43510:SF1">
    <property type="entry name" value="AMINOTRANSFERASE FUNCTION, HYPOTHETICAL (EUROFUNG)"/>
    <property type="match status" value="1"/>
</dbReference>
<dbReference type="InterPro" id="IPR015421">
    <property type="entry name" value="PyrdxlP-dep_Trfase_major"/>
</dbReference>
<keyword evidence="2" id="KW-0663">Pyridoxal phosphate</keyword>
<dbReference type="InterPro" id="IPR015422">
    <property type="entry name" value="PyrdxlP-dep_Trfase_small"/>
</dbReference>
<dbReference type="PROSITE" id="PS00105">
    <property type="entry name" value="AA_TRANSFER_CLASS_1"/>
    <property type="match status" value="1"/>
</dbReference>
<proteinExistence type="inferred from homology"/>
<dbReference type="InterPro" id="IPR004838">
    <property type="entry name" value="NHTrfase_class1_PyrdxlP-BS"/>
</dbReference>
<comment type="similarity">
    <text evidence="1">Belongs to the class-I pyridoxal-phosphate-dependent aminotransferase family.</text>
</comment>
<evidence type="ECO:0000313" key="5">
    <source>
        <dbReference type="Proteomes" id="UP001438707"/>
    </source>
</evidence>
<dbReference type="SUPFAM" id="SSF53383">
    <property type="entry name" value="PLP-dependent transferases"/>
    <property type="match status" value="1"/>
</dbReference>
<evidence type="ECO:0000256" key="1">
    <source>
        <dbReference type="ARBA" id="ARBA00007441"/>
    </source>
</evidence>
<evidence type="ECO:0000313" key="4">
    <source>
        <dbReference type="EMBL" id="KAK9839072.1"/>
    </source>
</evidence>
<accession>A0AAW1S0F1</accession>
<dbReference type="Proteomes" id="UP001438707">
    <property type="component" value="Unassembled WGS sequence"/>
</dbReference>
<evidence type="ECO:0000256" key="2">
    <source>
        <dbReference type="ARBA" id="ARBA00022898"/>
    </source>
</evidence>
<dbReference type="PANTHER" id="PTHR43510">
    <property type="entry name" value="AMINOTRANSFERASE FUNCTION, HYPOTHETICAL (EUROFUNG)"/>
    <property type="match status" value="1"/>
</dbReference>
<dbReference type="InterPro" id="IPR015424">
    <property type="entry name" value="PyrdxlP-dep_Trfase"/>
</dbReference>
<dbReference type="GO" id="GO:0003824">
    <property type="term" value="F:catalytic activity"/>
    <property type="evidence" value="ECO:0007669"/>
    <property type="project" value="InterPro"/>
</dbReference>
<feature type="domain" description="Aminotransferase class I/classII large" evidence="3">
    <location>
        <begin position="84"/>
        <end position="394"/>
    </location>
</feature>
<dbReference type="Gene3D" id="3.90.1150.10">
    <property type="entry name" value="Aspartate Aminotransferase, domain 1"/>
    <property type="match status" value="1"/>
</dbReference>
<protein>
    <recommendedName>
        <fullName evidence="3">Aminotransferase class I/classII large domain-containing protein</fullName>
    </recommendedName>
</protein>
<dbReference type="InterPro" id="IPR004839">
    <property type="entry name" value="Aminotransferase_I/II_large"/>
</dbReference>
<organism evidence="4 5">
    <name type="scientific">Apatococcus lobatus</name>
    <dbReference type="NCBI Taxonomy" id="904363"/>
    <lineage>
        <taxon>Eukaryota</taxon>
        <taxon>Viridiplantae</taxon>
        <taxon>Chlorophyta</taxon>
        <taxon>core chlorophytes</taxon>
        <taxon>Trebouxiophyceae</taxon>
        <taxon>Chlorellales</taxon>
        <taxon>Chlorellaceae</taxon>
        <taxon>Apatococcus</taxon>
    </lineage>
</organism>
<comment type="caution">
    <text evidence="4">The sequence shown here is derived from an EMBL/GenBank/DDBJ whole genome shotgun (WGS) entry which is preliminary data.</text>
</comment>
<evidence type="ECO:0000259" key="3">
    <source>
        <dbReference type="Pfam" id="PF00155"/>
    </source>
</evidence>
<name>A0AAW1S0F1_9CHLO</name>
<dbReference type="CDD" id="cd00609">
    <property type="entry name" value="AAT_like"/>
    <property type="match status" value="1"/>
</dbReference>
<sequence length="412" mass="45696">MVSEELGFATDVPVSQELLTEGKREEISPSSCATLGPFRIERYFAKHEFSVQHLLCCSDCEPLHIKELLELADTDSLKRWERMSLGYTESSGLPALREEVANMYNSNVAASEVLVLAPEEGIFLSMQALLQPDDEVIVMVPGYQSLSEVAKAMGCSIKPWGPVLQSDNSLAFNLDTLAALIGPETKAVIVNFPHNPTGALLTASEWKELIRLCRDNQAFLFSDEMYRLLEHDPSTRLPSACEEMPEASITLSGVSKTIGLPGLRIGWLVCKNPEVMSRLRELRDYTTICNSAPSEILALMALRAQDKLLQRSMSIISSNLMLLQDFFAQHKAAATWHAPKAGPIAFPSFHLGKPSSVTCQELIDQHSLLLLPAEVWEHQPSQQQQRLRIGFGRSSMQAALDKLGQYLAQEEL</sequence>
<dbReference type="Pfam" id="PF00155">
    <property type="entry name" value="Aminotran_1_2"/>
    <property type="match status" value="1"/>
</dbReference>
<gene>
    <name evidence="4" type="ORF">WJX74_008804</name>
</gene>
<dbReference type="Gene3D" id="3.40.640.10">
    <property type="entry name" value="Type I PLP-dependent aspartate aminotransferase-like (Major domain)"/>
    <property type="match status" value="1"/>
</dbReference>
<dbReference type="GO" id="GO:0030170">
    <property type="term" value="F:pyridoxal phosphate binding"/>
    <property type="evidence" value="ECO:0007669"/>
    <property type="project" value="InterPro"/>
</dbReference>
<dbReference type="AlphaFoldDB" id="A0AAW1S0F1"/>
<keyword evidence="5" id="KW-1185">Reference proteome</keyword>
<dbReference type="EMBL" id="JALJOS010000005">
    <property type="protein sequence ID" value="KAK9839072.1"/>
    <property type="molecule type" value="Genomic_DNA"/>
</dbReference>